<dbReference type="EMBL" id="CP071504">
    <property type="protein sequence ID" value="QSX30725.1"/>
    <property type="molecule type" value="Genomic_DNA"/>
</dbReference>
<dbReference type="Proteomes" id="UP000663281">
    <property type="component" value="Chromosome"/>
</dbReference>
<sequence>MSNKSVISVITAALVLGGCVFQVNSAPLEHSRQQLNLDTASLSSLKADTGAGELVIMGVPGLERIEVEADIYTRTDIPAILTLKREGKHAKLEARFEEHAYKGNSPYIDLLVKVPAELALDINDGSGAIRIGSVDADISVNDGSGDLEIRGGRNIDISDGSGDLLVEGSTGKINITDGSGDIKVTKTGADVTVTDGSGSMVLTDIGGLVTLSDGSGNIEVHNTQGLTVLNAGSGGIKYDSINGPVNLR</sequence>
<reference evidence="1 2" key="1">
    <citation type="submission" date="2021-03" db="EMBL/GenBank/DDBJ databases">
        <title>Novel species identification of genus Shewanella.</title>
        <authorList>
            <person name="Liu G."/>
            <person name="Zhang Q."/>
        </authorList>
    </citation>
    <scope>NUCLEOTIDE SEQUENCE [LARGE SCALE GENOMIC DNA]</scope>
    <source>
        <strain evidence="1 2">FJAT-53726</strain>
    </source>
</reference>
<accession>A0A974XLN8</accession>
<protein>
    <recommendedName>
        <fullName evidence="3">Lipoprotein</fullName>
    </recommendedName>
</protein>
<dbReference type="PROSITE" id="PS51257">
    <property type="entry name" value="PROKAR_LIPOPROTEIN"/>
    <property type="match status" value="1"/>
</dbReference>
<dbReference type="Gene3D" id="2.160.20.120">
    <property type="match status" value="1"/>
</dbReference>
<evidence type="ECO:0008006" key="3">
    <source>
        <dbReference type="Google" id="ProtNLM"/>
    </source>
</evidence>
<name>A0A974XLN8_9GAMM</name>
<gene>
    <name evidence="1" type="ORF">JYB88_03425</name>
</gene>
<proteinExistence type="predicted"/>
<dbReference type="KEGG" id="scyp:JYB88_03425"/>
<keyword evidence="2" id="KW-1185">Reference proteome</keyword>
<organism evidence="1 2">
    <name type="scientific">Shewanella cyperi</name>
    <dbReference type="NCBI Taxonomy" id="2814292"/>
    <lineage>
        <taxon>Bacteria</taxon>
        <taxon>Pseudomonadati</taxon>
        <taxon>Pseudomonadota</taxon>
        <taxon>Gammaproteobacteria</taxon>
        <taxon>Alteromonadales</taxon>
        <taxon>Shewanellaceae</taxon>
        <taxon>Shewanella</taxon>
    </lineage>
</organism>
<dbReference type="AlphaFoldDB" id="A0A974XLN8"/>
<evidence type="ECO:0000313" key="1">
    <source>
        <dbReference type="EMBL" id="QSX30725.1"/>
    </source>
</evidence>
<dbReference type="RefSeq" id="WP_207325508.1">
    <property type="nucleotide sequence ID" value="NZ_CP071504.1"/>
</dbReference>
<evidence type="ECO:0000313" key="2">
    <source>
        <dbReference type="Proteomes" id="UP000663281"/>
    </source>
</evidence>